<dbReference type="OrthoDB" id="4030632at2"/>
<accession>A0A160SXN6</accession>
<feature type="domain" description="Aminoglycoside phosphotransferase" evidence="2">
    <location>
        <begin position="32"/>
        <end position="261"/>
    </location>
</feature>
<evidence type="ECO:0000313" key="4">
    <source>
        <dbReference type="Proteomes" id="UP000215027"/>
    </source>
</evidence>
<dbReference type="EMBL" id="LN890655">
    <property type="protein sequence ID" value="CUS01906.1"/>
    <property type="molecule type" value="Genomic_DNA"/>
</dbReference>
<dbReference type="Pfam" id="PF01636">
    <property type="entry name" value="APH"/>
    <property type="match status" value="1"/>
</dbReference>
<gene>
    <name evidence="3" type="ORF">CFX0092_A0025</name>
</gene>
<organism evidence="3 4">
    <name type="scientific">Candidatus Promineifilum breve</name>
    <dbReference type="NCBI Taxonomy" id="1806508"/>
    <lineage>
        <taxon>Bacteria</taxon>
        <taxon>Bacillati</taxon>
        <taxon>Chloroflexota</taxon>
        <taxon>Ardenticatenia</taxon>
        <taxon>Candidatus Promineifilales</taxon>
        <taxon>Candidatus Promineifilaceae</taxon>
        <taxon>Candidatus Promineifilum</taxon>
    </lineage>
</organism>
<dbReference type="InterPro" id="IPR002575">
    <property type="entry name" value="Aminoglycoside_PTrfase"/>
</dbReference>
<dbReference type="GO" id="GO:0009088">
    <property type="term" value="P:threonine biosynthetic process"/>
    <property type="evidence" value="ECO:0007669"/>
    <property type="project" value="TreeGrafter"/>
</dbReference>
<dbReference type="AlphaFoldDB" id="A0A160SXN6"/>
<dbReference type="Gene3D" id="3.90.1200.10">
    <property type="match status" value="1"/>
</dbReference>
<dbReference type="KEGG" id="pbf:CFX0092_A0025"/>
<protein>
    <recommendedName>
        <fullName evidence="2">Aminoglycoside phosphotransferase domain-containing protein</fullName>
    </recommendedName>
</protein>
<sequence length="333" mass="37485">MDQLIRDRYTPDILAEALRRYDIAPGDVDEGGGFESFIYHFTRGGERFILRITHTYRRTAELIHGEVDWINYLAAGGVSVARAVASARGEWIEAIDDGAGGQFLATAFTHAPGRPARQVGWSPPLMETYGRLIGRMHALTKSYEPGDPNWRHRTWPEEGTAEIERALANSDPAALATYLALVDRVSRLPRDRDSYGLIHFDAHEANFFVDDAGQITLFDFDDRAYNWFANDIAMVLFYKVANTADPAAVAADFLPHFLRGYAAENRLDPAWAAPIPDFMKMREIDLYAVIMRSYGIGPDGAESIPHDWPRRFMIGRRARIAGGVPFLDYEVAW</sequence>
<keyword evidence="4" id="KW-1185">Reference proteome</keyword>
<dbReference type="InterPro" id="IPR011009">
    <property type="entry name" value="Kinase-like_dom_sf"/>
</dbReference>
<dbReference type="PANTHER" id="PTHR21064">
    <property type="entry name" value="AMINOGLYCOSIDE PHOSPHOTRANSFERASE DOMAIN-CONTAINING PROTEIN-RELATED"/>
    <property type="match status" value="1"/>
</dbReference>
<evidence type="ECO:0000256" key="1">
    <source>
        <dbReference type="ARBA" id="ARBA00038240"/>
    </source>
</evidence>
<evidence type="ECO:0000259" key="2">
    <source>
        <dbReference type="Pfam" id="PF01636"/>
    </source>
</evidence>
<dbReference type="InterPro" id="IPR050249">
    <property type="entry name" value="Pseudomonas-type_ThrB"/>
</dbReference>
<dbReference type="Proteomes" id="UP000215027">
    <property type="component" value="Chromosome I"/>
</dbReference>
<dbReference type="SUPFAM" id="SSF56112">
    <property type="entry name" value="Protein kinase-like (PK-like)"/>
    <property type="match status" value="1"/>
</dbReference>
<proteinExistence type="inferred from homology"/>
<dbReference type="RefSeq" id="WP_157912770.1">
    <property type="nucleotide sequence ID" value="NZ_LN890655.1"/>
</dbReference>
<reference evidence="3" key="1">
    <citation type="submission" date="2016-01" db="EMBL/GenBank/DDBJ databases">
        <authorList>
            <person name="Mcilroy J.S."/>
            <person name="Karst M S."/>
            <person name="Albertsen M."/>
        </authorList>
    </citation>
    <scope>NUCLEOTIDE SEQUENCE</scope>
    <source>
        <strain evidence="3">Cfx-K</strain>
    </source>
</reference>
<comment type="similarity">
    <text evidence="1">Belongs to the pseudomonas-type ThrB family.</text>
</comment>
<dbReference type="GO" id="GO:0004413">
    <property type="term" value="F:homoserine kinase activity"/>
    <property type="evidence" value="ECO:0007669"/>
    <property type="project" value="TreeGrafter"/>
</dbReference>
<dbReference type="PANTHER" id="PTHR21064:SF6">
    <property type="entry name" value="AMINOGLYCOSIDE PHOSPHOTRANSFERASE DOMAIN-CONTAINING PROTEIN"/>
    <property type="match status" value="1"/>
</dbReference>
<evidence type="ECO:0000313" key="3">
    <source>
        <dbReference type="EMBL" id="CUS01906.1"/>
    </source>
</evidence>
<name>A0A160SXN6_9CHLR</name>